<dbReference type="PROSITE" id="PS50297">
    <property type="entry name" value="ANK_REP_REGION"/>
    <property type="match status" value="4"/>
</dbReference>
<dbReference type="Gene3D" id="1.25.40.20">
    <property type="entry name" value="Ankyrin repeat-containing domain"/>
    <property type="match status" value="3"/>
</dbReference>
<dbReference type="Pfam" id="PF13637">
    <property type="entry name" value="Ank_4"/>
    <property type="match status" value="1"/>
</dbReference>
<dbReference type="PANTHER" id="PTHR24148">
    <property type="entry name" value="ANKYRIN REPEAT DOMAIN-CONTAINING PROTEIN 39 HOMOLOG-RELATED"/>
    <property type="match status" value="1"/>
</dbReference>
<dbReference type="InterPro" id="IPR036770">
    <property type="entry name" value="Ankyrin_rpt-contain_sf"/>
</dbReference>
<feature type="repeat" description="ANK" evidence="1">
    <location>
        <begin position="666"/>
        <end position="688"/>
    </location>
</feature>
<evidence type="ECO:0000259" key="2">
    <source>
        <dbReference type="Pfam" id="PF06985"/>
    </source>
</evidence>
<dbReference type="AlphaFoldDB" id="A0A1L7XS29"/>
<evidence type="ECO:0000313" key="4">
    <source>
        <dbReference type="Proteomes" id="UP000184330"/>
    </source>
</evidence>
<reference evidence="3 4" key="1">
    <citation type="submission" date="2016-03" db="EMBL/GenBank/DDBJ databases">
        <authorList>
            <person name="Ploux O."/>
        </authorList>
    </citation>
    <scope>NUCLEOTIDE SEQUENCE [LARGE SCALE GENOMIC DNA]</scope>
    <source>
        <strain evidence="3 4">UAMH 11012</strain>
    </source>
</reference>
<dbReference type="SMART" id="SM00248">
    <property type="entry name" value="ANK"/>
    <property type="match status" value="5"/>
</dbReference>
<dbReference type="PANTHER" id="PTHR24148:SF78">
    <property type="entry name" value="HETEROKARYON INCOMPATIBILITY DOMAIN-CONTAINING PROTEIN"/>
    <property type="match status" value="1"/>
</dbReference>
<dbReference type="InterPro" id="IPR002110">
    <property type="entry name" value="Ankyrin_rpt"/>
</dbReference>
<feature type="domain" description="Heterokaryon incompatibility" evidence="2">
    <location>
        <begin position="50"/>
        <end position="182"/>
    </location>
</feature>
<dbReference type="Proteomes" id="UP000184330">
    <property type="component" value="Unassembled WGS sequence"/>
</dbReference>
<feature type="repeat" description="ANK" evidence="1">
    <location>
        <begin position="564"/>
        <end position="588"/>
    </location>
</feature>
<sequence>MSQYHYSPLSLGPNSIRLLRLLPHEDRNAPIQCQLFDYSLQESGERMHLYDTLSYVWGDSSNPRSIYIDEHDLPVTENLYAALLHLRNFSLERIIWIDAICINQENTEEKGQQIQYMAKIYGQANRVLVWLGNAADDSDQALDEIRAAGGKATNSLNNKAIRSAILALLQRKWFRRIWVLQEVATARHILIMCGPTEIDGYAFCLGIDSLKEVYESRAELQSLIRSVTYLIRGAIFRPNYVMSRTGGVPQAICTLGELIDMYHTHEAALLHDKVYALLGMSGMSSDDLSKANLLPNYEVEWEELLQRLIKFLLCEKISVETWSGKEIAVIKSKGCILGRISSVQNIISLDGRQSVDVIFKNTSEQLEYGEEQGAHWTLQPPAKPIRDGDLICLLQGASRPTIIRLRKDHFVVIMIAASPLETGQTESEYIKWPKLFARDFLLVWDWENSPKLQDSGEYDALVRTDDWVTEHSKTEVEGYLNKATRIWNVAMILDDLEEYEKAEERLPEAIEGYEIAFGQEHLHLPKGQYGRTPLSWAAGNGYDIVVNVLLKKDSINPNLKDSQSGRAPLSWAINNGHEVVVKLLLETGKVEVDSKDEDGRTPLWWAAYSGYEVIVKLLLETSKVEVDSKDNDGRTPLWWAAYSGYEVIVKLLLETSKVEVDSKDENGRTPLWWAAQNGHEVVVKLLLETSKVEVNSKDKYSETLLFRATQNGHEAVVKLLHKYIN</sequence>
<gene>
    <name evidence="3" type="ORF">PAC_17752</name>
</gene>
<dbReference type="InterPro" id="IPR052895">
    <property type="entry name" value="HetReg/Transcr_Mod"/>
</dbReference>
<name>A0A1L7XS29_9HELO</name>
<dbReference type="Pfam" id="PF06985">
    <property type="entry name" value="HET"/>
    <property type="match status" value="1"/>
</dbReference>
<protein>
    <submittedName>
        <fullName evidence="3">Related to heterokaryon incompatibility protein</fullName>
    </submittedName>
</protein>
<dbReference type="Pfam" id="PF12796">
    <property type="entry name" value="Ank_2"/>
    <property type="match status" value="1"/>
</dbReference>
<dbReference type="InterPro" id="IPR010730">
    <property type="entry name" value="HET"/>
</dbReference>
<dbReference type="PROSITE" id="PS50088">
    <property type="entry name" value="ANK_REPEAT"/>
    <property type="match status" value="4"/>
</dbReference>
<evidence type="ECO:0000313" key="3">
    <source>
        <dbReference type="EMBL" id="CZR67853.1"/>
    </source>
</evidence>
<evidence type="ECO:0000256" key="1">
    <source>
        <dbReference type="PROSITE-ProRule" id="PRU00023"/>
    </source>
</evidence>
<accession>A0A1L7XS29</accession>
<dbReference type="SUPFAM" id="SSF48403">
    <property type="entry name" value="Ankyrin repeat"/>
    <property type="match status" value="1"/>
</dbReference>
<dbReference type="Pfam" id="PF00023">
    <property type="entry name" value="Ank"/>
    <property type="match status" value="1"/>
</dbReference>
<dbReference type="OrthoDB" id="194358at2759"/>
<feature type="repeat" description="ANK" evidence="1">
    <location>
        <begin position="632"/>
        <end position="654"/>
    </location>
</feature>
<dbReference type="EMBL" id="FJOG01000048">
    <property type="protein sequence ID" value="CZR67853.1"/>
    <property type="molecule type" value="Genomic_DNA"/>
</dbReference>
<proteinExistence type="predicted"/>
<feature type="repeat" description="ANK" evidence="1">
    <location>
        <begin position="598"/>
        <end position="620"/>
    </location>
</feature>
<keyword evidence="4" id="KW-1185">Reference proteome</keyword>
<dbReference type="STRING" id="576137.A0A1L7XS29"/>
<organism evidence="3 4">
    <name type="scientific">Phialocephala subalpina</name>
    <dbReference type="NCBI Taxonomy" id="576137"/>
    <lineage>
        <taxon>Eukaryota</taxon>
        <taxon>Fungi</taxon>
        <taxon>Dikarya</taxon>
        <taxon>Ascomycota</taxon>
        <taxon>Pezizomycotina</taxon>
        <taxon>Leotiomycetes</taxon>
        <taxon>Helotiales</taxon>
        <taxon>Mollisiaceae</taxon>
        <taxon>Phialocephala</taxon>
        <taxon>Phialocephala fortinii species complex</taxon>
    </lineage>
</organism>
<keyword evidence="1" id="KW-0040">ANK repeat</keyword>